<accession>A7NHD9</accession>
<dbReference type="RefSeq" id="WP_012119316.1">
    <property type="nucleotide sequence ID" value="NC_009767.1"/>
</dbReference>
<gene>
    <name evidence="1" type="ordered locus">Rcas_0766</name>
</gene>
<proteinExistence type="predicted"/>
<dbReference type="AlphaFoldDB" id="A7NHD9"/>
<dbReference type="GO" id="GO:0005975">
    <property type="term" value="P:carbohydrate metabolic process"/>
    <property type="evidence" value="ECO:0007669"/>
    <property type="project" value="InterPro"/>
</dbReference>
<organism evidence="1 2">
    <name type="scientific">Roseiflexus castenholzii (strain DSM 13941 / HLO8)</name>
    <dbReference type="NCBI Taxonomy" id="383372"/>
    <lineage>
        <taxon>Bacteria</taxon>
        <taxon>Bacillati</taxon>
        <taxon>Chloroflexota</taxon>
        <taxon>Chloroflexia</taxon>
        <taxon>Chloroflexales</taxon>
        <taxon>Roseiflexineae</taxon>
        <taxon>Roseiflexaceae</taxon>
        <taxon>Roseiflexus</taxon>
    </lineage>
</organism>
<protein>
    <recommendedName>
        <fullName evidence="3">Polysaccharide deacetylase</fullName>
    </recommendedName>
</protein>
<dbReference type="HOGENOM" id="CLU_046673_2_0_0"/>
<dbReference type="CDD" id="cd10931">
    <property type="entry name" value="CE4_u7"/>
    <property type="match status" value="1"/>
</dbReference>
<evidence type="ECO:0000313" key="2">
    <source>
        <dbReference type="Proteomes" id="UP000000263"/>
    </source>
</evidence>
<dbReference type="InterPro" id="IPR011330">
    <property type="entry name" value="Glyco_hydro/deAcase_b/a-brl"/>
</dbReference>
<dbReference type="OrthoDB" id="1550751at2"/>
<keyword evidence="2" id="KW-1185">Reference proteome</keyword>
<dbReference type="KEGG" id="rca:Rcas_0766"/>
<evidence type="ECO:0000313" key="1">
    <source>
        <dbReference type="EMBL" id="ABU56886.1"/>
    </source>
</evidence>
<dbReference type="SUPFAM" id="SSF88713">
    <property type="entry name" value="Glycoside hydrolase/deacetylase"/>
    <property type="match status" value="1"/>
</dbReference>
<dbReference type="EMBL" id="CP000804">
    <property type="protein sequence ID" value="ABU56886.1"/>
    <property type="molecule type" value="Genomic_DNA"/>
</dbReference>
<dbReference type="STRING" id="383372.Rcas_0766"/>
<dbReference type="Gene3D" id="3.20.20.370">
    <property type="entry name" value="Glycoside hydrolase/deacetylase"/>
    <property type="match status" value="1"/>
</dbReference>
<dbReference type="Proteomes" id="UP000000263">
    <property type="component" value="Chromosome"/>
</dbReference>
<sequence length="423" mass="50079">MDCESKSPSATTYAQRHIDCVLGIRGIRLDASLEYTIFREISRLPEAETKVRDQWGNWEWTFSDAQREGKLYRPWLDEPLAELRHRLMQEHPEWPWEPLWPDGHSFALCLTHDVDIISQYPTFGSLFRNFSRIYRCDERRLELVYQLTGTLFLIRPFRSAKDPLWHYEDWLKLEDRFRFRSTFFFFPYRLIKPASVDANYHPNEKIVFAERAMTVGQMMQVIHHSGWEIGLHGSYHSATEPNILKYERQQIESILNDNIVSVRQHWLHYDVHQTPRLQLEAGLRCDSTQGFNRSIGFRAGTSFPYWCWDHSTKSELSILEIPQHIMDGALFTTNALEYDVELAVLHCIQLMDRVAQVGGCLTLSWHPNYLNDEKWWFVYQTLLEEGKRRNAWGCTAGQLYAWWTQREKRLQWAPLSAKDASLL</sequence>
<dbReference type="eggNOG" id="COG0726">
    <property type="taxonomic scope" value="Bacteria"/>
</dbReference>
<evidence type="ECO:0008006" key="3">
    <source>
        <dbReference type="Google" id="ProtNLM"/>
    </source>
</evidence>
<reference evidence="1 2" key="1">
    <citation type="submission" date="2007-08" db="EMBL/GenBank/DDBJ databases">
        <title>Complete sequence of Roseiflexus castenholzii DSM 13941.</title>
        <authorList>
            <consortium name="US DOE Joint Genome Institute"/>
            <person name="Copeland A."/>
            <person name="Lucas S."/>
            <person name="Lapidus A."/>
            <person name="Barry K."/>
            <person name="Glavina del Rio T."/>
            <person name="Dalin E."/>
            <person name="Tice H."/>
            <person name="Pitluck S."/>
            <person name="Thompson L.S."/>
            <person name="Brettin T."/>
            <person name="Bruce D."/>
            <person name="Detter J.C."/>
            <person name="Han C."/>
            <person name="Tapia R."/>
            <person name="Schmutz J."/>
            <person name="Larimer F."/>
            <person name="Land M."/>
            <person name="Hauser L."/>
            <person name="Kyrpides N."/>
            <person name="Mikhailova N."/>
            <person name="Bryant D.A."/>
            <person name="Hanada S."/>
            <person name="Tsukatani Y."/>
            <person name="Richardson P."/>
        </authorList>
    </citation>
    <scope>NUCLEOTIDE SEQUENCE [LARGE SCALE GENOMIC DNA]</scope>
    <source>
        <strain evidence="2">DSM 13941 / HLO8</strain>
    </source>
</reference>
<name>A7NHD9_ROSCS</name>